<keyword evidence="3" id="KW-1185">Reference proteome</keyword>
<dbReference type="AlphaFoldDB" id="A0AAD1UAL7"/>
<dbReference type="PANTHER" id="PTHR31398:SF0">
    <property type="entry name" value="MEIOTIC NUCLEAR DIVISION PROTEIN 1 HOMOLOG"/>
    <property type="match status" value="1"/>
</dbReference>
<organism evidence="2 3">
    <name type="scientific">Euplotes crassus</name>
    <dbReference type="NCBI Taxonomy" id="5936"/>
    <lineage>
        <taxon>Eukaryota</taxon>
        <taxon>Sar</taxon>
        <taxon>Alveolata</taxon>
        <taxon>Ciliophora</taxon>
        <taxon>Intramacronucleata</taxon>
        <taxon>Spirotrichea</taxon>
        <taxon>Hypotrichia</taxon>
        <taxon>Euplotida</taxon>
        <taxon>Euplotidae</taxon>
        <taxon>Moneuplotes</taxon>
    </lineage>
</organism>
<keyword evidence="1" id="KW-0472">Membrane</keyword>
<evidence type="ECO:0000313" key="3">
    <source>
        <dbReference type="Proteomes" id="UP001295684"/>
    </source>
</evidence>
<dbReference type="Proteomes" id="UP001295684">
    <property type="component" value="Unassembled WGS sequence"/>
</dbReference>
<gene>
    <name evidence="2" type="ORF">ECRASSUSDP1_LOCUS3270</name>
</gene>
<evidence type="ECO:0000313" key="2">
    <source>
        <dbReference type="EMBL" id="CAI2361954.1"/>
    </source>
</evidence>
<keyword evidence="1" id="KW-0812">Transmembrane</keyword>
<accession>A0AAD1UAL7</accession>
<feature type="transmembrane region" description="Helical" evidence="1">
    <location>
        <begin position="32"/>
        <end position="53"/>
    </location>
</feature>
<feature type="transmembrane region" description="Helical" evidence="1">
    <location>
        <begin position="328"/>
        <end position="348"/>
    </location>
</feature>
<keyword evidence="1" id="KW-1133">Transmembrane helix</keyword>
<evidence type="ECO:0000256" key="1">
    <source>
        <dbReference type="SAM" id="Phobius"/>
    </source>
</evidence>
<reference evidence="2" key="1">
    <citation type="submission" date="2023-07" db="EMBL/GenBank/DDBJ databases">
        <authorList>
            <consortium name="AG Swart"/>
            <person name="Singh M."/>
            <person name="Singh A."/>
            <person name="Seah K."/>
            <person name="Emmerich C."/>
        </authorList>
    </citation>
    <scope>NUCLEOTIDE SEQUENCE</scope>
    <source>
        <strain evidence="2">DP1</strain>
    </source>
</reference>
<dbReference type="EMBL" id="CAMPGE010003131">
    <property type="protein sequence ID" value="CAI2361954.1"/>
    <property type="molecule type" value="Genomic_DNA"/>
</dbReference>
<dbReference type="GO" id="GO:0007131">
    <property type="term" value="P:reciprocal meiotic recombination"/>
    <property type="evidence" value="ECO:0007669"/>
    <property type="project" value="TreeGrafter"/>
</dbReference>
<name>A0AAD1UAL7_EUPCR</name>
<protein>
    <submittedName>
        <fullName evidence="2">Uncharacterized protein</fullName>
    </submittedName>
</protein>
<dbReference type="GO" id="GO:0005634">
    <property type="term" value="C:nucleus"/>
    <property type="evidence" value="ECO:0007669"/>
    <property type="project" value="TreeGrafter"/>
</dbReference>
<comment type="caution">
    <text evidence="2">The sequence shown here is derived from an EMBL/GenBank/DDBJ whole genome shotgun (WGS) entry which is preliminary data.</text>
</comment>
<proteinExistence type="predicted"/>
<sequence length="539" mass="61670">MAKYLFNIYQGVKSLDMFSQKFTMSFNNKKNYQTFIGAVFSIILVTITSLYAARLLQEMFGRTRLQNNYSIEKANYKENPLNVNLNEEGIYLAFQWVSPDETVDFFGSGIGKIYLHSVNFDASTSNMTEEFLLSNATSEIVKCNDTSFPISKVEGSSDISSQDLYCFKNTSLMKISHGSQSNLKFNNIGIYARSCSYLECPGNYSEIVGSLSYLKIYIISKAIDSSDPTNPVKSYYTDPFILEMSLTMSSYFLYQMQKTQYKVNDWDSLITGGTEGAYYDLLFDRNSDFAPTYTSTASYLEFTAGDNYEIVEINVIGFMDVLGLIGGLYEVLSICFGLVTKIISMILIKRELKKIQTQVNTTKQWFSFNSSGLKPVKKRRKKCVRNTNRVEAVQVSSQRENPNNDRSQLYNMQPHERHRNNIVSSIPTIKDIQKKRRYHQIQQGVDIVDISQSLHELKLYVSYLLDKDNSLTEPPEDEAPEPPLKSEVECIEESKEMLNPPLITKPRTRFAQMMVQKRKRLTLNNANLSRKKTLGLKPN</sequence>
<dbReference type="PANTHER" id="PTHR31398">
    <property type="entry name" value="MEIOTIC NUCLEAR DIVISION PROTEIN 1 HOMOLOG"/>
    <property type="match status" value="1"/>
</dbReference>